<dbReference type="Proteomes" id="UP000002007">
    <property type="component" value="Chromosome"/>
</dbReference>
<evidence type="ECO:0000256" key="1">
    <source>
        <dbReference type="ARBA" id="ARBA00004651"/>
    </source>
</evidence>
<protein>
    <submittedName>
        <fullName evidence="12">Na(+)/H(+) antiporter</fullName>
    </submittedName>
</protein>
<keyword evidence="7" id="KW-0406">Ion transport</keyword>
<reference evidence="13" key="1">
    <citation type="journal article" date="2008" name="J. Bacteriol.">
        <title>Genome sequence of the fish pathogen Renibacterium salmoninarum suggests reductive evolution away from an environmental Arthrobacter ancestor.</title>
        <authorList>
            <person name="Wiens G.D."/>
            <person name="Rockey D.D."/>
            <person name="Wu Z."/>
            <person name="Chang J."/>
            <person name="Levy R."/>
            <person name="Crane S."/>
            <person name="Chen D.S."/>
            <person name="Capri G.R."/>
            <person name="Burnett J.R."/>
            <person name="Sudheesh P.S."/>
            <person name="Schipma M.J."/>
            <person name="Burd H."/>
            <person name="Bhattacharyya A."/>
            <person name="Rhodes L.D."/>
            <person name="Kaul R."/>
            <person name="Strom M.S."/>
        </authorList>
    </citation>
    <scope>NUCLEOTIDE SEQUENCE [LARGE SCALE GENOMIC DNA]</scope>
    <source>
        <strain evidence="13">ATCC 33209 / DSM 20767 / JCM 11484 / NBRC 15589 / NCIMB 2235</strain>
    </source>
</reference>
<keyword evidence="2" id="KW-0813">Transport</keyword>
<evidence type="ECO:0000256" key="10">
    <source>
        <dbReference type="SAM" id="Phobius"/>
    </source>
</evidence>
<evidence type="ECO:0000313" key="12">
    <source>
        <dbReference type="EMBL" id="ABY23213.1"/>
    </source>
</evidence>
<organism evidence="12 13">
    <name type="scientific">Renibacterium salmoninarum (strain ATCC 33209 / DSM 20767 / JCM 11484 / NBRC 15589 / NCIMB 2235)</name>
    <dbReference type="NCBI Taxonomy" id="288705"/>
    <lineage>
        <taxon>Bacteria</taxon>
        <taxon>Bacillati</taxon>
        <taxon>Actinomycetota</taxon>
        <taxon>Actinomycetes</taxon>
        <taxon>Micrococcales</taxon>
        <taxon>Micrococcaceae</taxon>
        <taxon>Renibacterium</taxon>
    </lineage>
</organism>
<dbReference type="GO" id="GO:0015386">
    <property type="term" value="F:potassium:proton antiporter activity"/>
    <property type="evidence" value="ECO:0007669"/>
    <property type="project" value="TreeGrafter"/>
</dbReference>
<feature type="domain" description="Cation/H+ exchanger transmembrane" evidence="11">
    <location>
        <begin position="10"/>
        <end position="223"/>
    </location>
</feature>
<dbReference type="GO" id="GO:0015385">
    <property type="term" value="F:sodium:proton antiporter activity"/>
    <property type="evidence" value="ECO:0007669"/>
    <property type="project" value="InterPro"/>
</dbReference>
<evidence type="ECO:0000256" key="6">
    <source>
        <dbReference type="ARBA" id="ARBA00023053"/>
    </source>
</evidence>
<comment type="subcellular location">
    <subcellularLocation>
        <location evidence="1">Cell membrane</location>
        <topology evidence="1">Multi-pass membrane protein</topology>
    </subcellularLocation>
</comment>
<evidence type="ECO:0000256" key="9">
    <source>
        <dbReference type="ARBA" id="ARBA00023201"/>
    </source>
</evidence>
<accession>A9WNQ0</accession>
<dbReference type="PANTHER" id="PTHR10110">
    <property type="entry name" value="SODIUM/HYDROGEN EXCHANGER"/>
    <property type="match status" value="1"/>
</dbReference>
<dbReference type="eggNOG" id="COG0025">
    <property type="taxonomic scope" value="Bacteria"/>
</dbReference>
<dbReference type="GO" id="GO:0005886">
    <property type="term" value="C:plasma membrane"/>
    <property type="evidence" value="ECO:0007669"/>
    <property type="project" value="UniProtKB-SubCell"/>
</dbReference>
<dbReference type="RefSeq" id="WP_012244894.1">
    <property type="nucleotide sequence ID" value="NC_010168.1"/>
</dbReference>
<feature type="transmembrane region" description="Helical" evidence="10">
    <location>
        <begin position="54"/>
        <end position="76"/>
    </location>
</feature>
<sequence length="223" mass="23135">MQFSLTLLLVILLVCAVSGLGRKLRISAPLLLVIIGAGVSYLPFVEPIVLDPEFVLLALLSPLLYAAALQTSLIDFRTNRRAIGLLSVGYVIFSTVGVGLVAWLVFPGIPLASAIALGAVVAPPDAVAATAIARKVGLPRRVVSILEGESLVNDATALVCLRAAITASAGTVSAWQIGTQFVWAAGGGIVIGLVAAIILIYIRKRVRNVAINTSMSLAAPFLA</sequence>
<keyword evidence="6" id="KW-0915">Sodium</keyword>
<keyword evidence="3" id="KW-1003">Cell membrane</keyword>
<dbReference type="EMBL" id="CP000910">
    <property type="protein sequence ID" value="ABY23213.1"/>
    <property type="molecule type" value="Genomic_DNA"/>
</dbReference>
<keyword evidence="8 10" id="KW-0472">Membrane</keyword>
<name>A9WNQ0_RENSM</name>
<dbReference type="PANTHER" id="PTHR10110:SF86">
    <property type="entry name" value="SODIUM_HYDROGEN EXCHANGER 7"/>
    <property type="match status" value="1"/>
</dbReference>
<dbReference type="AlphaFoldDB" id="A9WNQ0"/>
<dbReference type="KEGG" id="rsa:RSal33209_1477"/>
<evidence type="ECO:0000256" key="7">
    <source>
        <dbReference type="ARBA" id="ARBA00023065"/>
    </source>
</evidence>
<dbReference type="GO" id="GO:0051453">
    <property type="term" value="P:regulation of intracellular pH"/>
    <property type="evidence" value="ECO:0007669"/>
    <property type="project" value="TreeGrafter"/>
</dbReference>
<proteinExistence type="predicted"/>
<evidence type="ECO:0000259" key="11">
    <source>
        <dbReference type="Pfam" id="PF00999"/>
    </source>
</evidence>
<evidence type="ECO:0000256" key="5">
    <source>
        <dbReference type="ARBA" id="ARBA00022989"/>
    </source>
</evidence>
<dbReference type="Gene3D" id="6.10.140.1330">
    <property type="match status" value="1"/>
</dbReference>
<keyword evidence="4 10" id="KW-0812">Transmembrane</keyword>
<evidence type="ECO:0000256" key="4">
    <source>
        <dbReference type="ARBA" id="ARBA00022692"/>
    </source>
</evidence>
<dbReference type="HOGENOM" id="CLU_005912_6_0_11"/>
<dbReference type="InterPro" id="IPR006153">
    <property type="entry name" value="Cation/H_exchanger_TM"/>
</dbReference>
<dbReference type="GO" id="GO:0098719">
    <property type="term" value="P:sodium ion import across plasma membrane"/>
    <property type="evidence" value="ECO:0007669"/>
    <property type="project" value="TreeGrafter"/>
</dbReference>
<keyword evidence="9" id="KW-0739">Sodium transport</keyword>
<evidence type="ECO:0000313" key="13">
    <source>
        <dbReference type="Proteomes" id="UP000002007"/>
    </source>
</evidence>
<keyword evidence="5 10" id="KW-1133">Transmembrane helix</keyword>
<keyword evidence="13" id="KW-1185">Reference proteome</keyword>
<evidence type="ECO:0000256" key="3">
    <source>
        <dbReference type="ARBA" id="ARBA00022475"/>
    </source>
</evidence>
<dbReference type="Pfam" id="PF00999">
    <property type="entry name" value="Na_H_Exchanger"/>
    <property type="match status" value="1"/>
</dbReference>
<evidence type="ECO:0000256" key="8">
    <source>
        <dbReference type="ARBA" id="ARBA00023136"/>
    </source>
</evidence>
<gene>
    <name evidence="12" type="ordered locus">RSal33209_1477</name>
</gene>
<dbReference type="STRING" id="288705.RSal33209_1477"/>
<dbReference type="InterPro" id="IPR018422">
    <property type="entry name" value="Cation/H_exchanger_CPA1"/>
</dbReference>
<feature type="transmembrane region" description="Helical" evidence="10">
    <location>
        <begin position="181"/>
        <end position="202"/>
    </location>
</feature>
<feature type="transmembrane region" description="Helical" evidence="10">
    <location>
        <begin position="83"/>
        <end position="106"/>
    </location>
</feature>
<evidence type="ECO:0000256" key="2">
    <source>
        <dbReference type="ARBA" id="ARBA00022448"/>
    </source>
</evidence>